<reference evidence="16" key="1">
    <citation type="submission" date="2018-09" db="EMBL/GenBank/DDBJ databases">
        <title>Yersinia hibernicus sp. nov.</title>
        <authorList>
            <person name="Nguyen S.V."/>
            <person name="Mundanda D.M."/>
            <person name="Anes J."/>
            <person name="Fanning S."/>
        </authorList>
    </citation>
    <scope>NUCLEOTIDE SEQUENCE [LARGE SCALE GENOMIC DNA]</scope>
    <source>
        <strain evidence="16">CFS1934</strain>
    </source>
</reference>
<feature type="binding site" evidence="12">
    <location>
        <begin position="355"/>
        <end position="358"/>
    </location>
    <ligand>
        <name>ATP</name>
        <dbReference type="ChEBI" id="CHEBI:30616"/>
    </ligand>
</feature>
<dbReference type="InterPro" id="IPR015866">
    <property type="entry name" value="Ser-tRNA-synth_1_N"/>
</dbReference>
<dbReference type="InterPro" id="IPR033729">
    <property type="entry name" value="SerRS_core"/>
</dbReference>
<feature type="binding site" evidence="12">
    <location>
        <begin position="268"/>
        <end position="270"/>
    </location>
    <ligand>
        <name>ATP</name>
        <dbReference type="ChEBI" id="CHEBI:30616"/>
    </ligand>
</feature>
<keyword evidence="6 12" id="KW-0547">Nucleotide-binding</keyword>
<keyword evidence="7 12" id="KW-0067">ATP-binding</keyword>
<dbReference type="SUPFAM" id="SSF55681">
    <property type="entry name" value="Class II aaRS and biotin synthetases"/>
    <property type="match status" value="1"/>
</dbReference>
<evidence type="ECO:0000256" key="10">
    <source>
        <dbReference type="ARBA" id="ARBA00047929"/>
    </source>
</evidence>
<feature type="binding site" evidence="12">
    <location>
        <begin position="237"/>
        <end position="239"/>
    </location>
    <ligand>
        <name>L-serine</name>
        <dbReference type="ChEBI" id="CHEBI:33384"/>
    </ligand>
</feature>
<accession>A0ABX5QYI0</accession>
<dbReference type="PROSITE" id="PS50862">
    <property type="entry name" value="AA_TRNA_LIGASE_II"/>
    <property type="match status" value="1"/>
</dbReference>
<keyword evidence="4 12" id="KW-0963">Cytoplasm</keyword>
<comment type="domain">
    <text evidence="12">Consists of two distinct domains, a catalytic core and a N-terminal extension that is involved in tRNA binding.</text>
</comment>
<feature type="binding site" evidence="12">
    <location>
        <position position="391"/>
    </location>
    <ligand>
        <name>L-serine</name>
        <dbReference type="ChEBI" id="CHEBI:33384"/>
    </ligand>
</feature>
<evidence type="ECO:0000313" key="16">
    <source>
        <dbReference type="Proteomes" id="UP000288804"/>
    </source>
</evidence>
<evidence type="ECO:0000256" key="4">
    <source>
        <dbReference type="ARBA" id="ARBA00022490"/>
    </source>
</evidence>
<evidence type="ECO:0000256" key="6">
    <source>
        <dbReference type="ARBA" id="ARBA00022741"/>
    </source>
</evidence>
<dbReference type="Pfam" id="PF00587">
    <property type="entry name" value="tRNA-synt_2b"/>
    <property type="match status" value="1"/>
</dbReference>
<evidence type="ECO:0000256" key="1">
    <source>
        <dbReference type="ARBA" id="ARBA00004496"/>
    </source>
</evidence>
<keyword evidence="5 12" id="KW-0436">Ligase</keyword>
<dbReference type="GO" id="GO:0004828">
    <property type="term" value="F:serine-tRNA ligase activity"/>
    <property type="evidence" value="ECO:0007669"/>
    <property type="project" value="UniProtKB-EC"/>
</dbReference>
<dbReference type="PRINTS" id="PR00981">
    <property type="entry name" value="TRNASYNTHSER"/>
</dbReference>
<evidence type="ECO:0000259" key="14">
    <source>
        <dbReference type="PROSITE" id="PS50862"/>
    </source>
</evidence>
<dbReference type="PANTHER" id="PTHR43697:SF1">
    <property type="entry name" value="SERINE--TRNA LIGASE"/>
    <property type="match status" value="1"/>
</dbReference>
<evidence type="ECO:0000313" key="15">
    <source>
        <dbReference type="EMBL" id="QAX78141.1"/>
    </source>
</evidence>
<evidence type="ECO:0000256" key="12">
    <source>
        <dbReference type="HAMAP-Rule" id="MF_00176"/>
    </source>
</evidence>
<keyword evidence="16" id="KW-1185">Reference proteome</keyword>
<feature type="domain" description="Aminoacyl-transfer RNA synthetases class-II family profile" evidence="14">
    <location>
        <begin position="171"/>
        <end position="416"/>
    </location>
</feature>
<feature type="coiled-coil region" evidence="13">
    <location>
        <begin position="75"/>
        <end position="102"/>
    </location>
</feature>
<gene>
    <name evidence="12" type="primary">serS</name>
    <name evidence="15" type="ORF">D5F51_05995</name>
</gene>
<evidence type="ECO:0000256" key="8">
    <source>
        <dbReference type="ARBA" id="ARBA00022917"/>
    </source>
</evidence>
<dbReference type="InterPro" id="IPR042103">
    <property type="entry name" value="SerRS_1_N_sf"/>
</dbReference>
<comment type="caution">
    <text evidence="12">Lacks conserved residue(s) required for the propagation of feature annotation.</text>
</comment>
<dbReference type="Gene3D" id="1.10.287.40">
    <property type="entry name" value="Serine-tRNA synthetase, tRNA binding domain"/>
    <property type="match status" value="1"/>
</dbReference>
<keyword evidence="8 12" id="KW-0648">Protein biosynthesis</keyword>
<dbReference type="PIRSF" id="PIRSF001529">
    <property type="entry name" value="Ser-tRNA-synth_IIa"/>
    <property type="match status" value="1"/>
</dbReference>
<organism evidence="15 16">
    <name type="scientific">Yersinia hibernica</name>
    <dbReference type="NCBI Taxonomy" id="2339259"/>
    <lineage>
        <taxon>Bacteria</taxon>
        <taxon>Pseudomonadati</taxon>
        <taxon>Pseudomonadota</taxon>
        <taxon>Gammaproteobacteria</taxon>
        <taxon>Enterobacterales</taxon>
        <taxon>Yersiniaceae</taxon>
        <taxon>Yersinia</taxon>
    </lineage>
</organism>
<dbReference type="InterPro" id="IPR045864">
    <property type="entry name" value="aa-tRNA-synth_II/BPL/LPL"/>
</dbReference>
<dbReference type="HAMAP" id="MF_00176">
    <property type="entry name" value="Ser_tRNA_synth_type1"/>
    <property type="match status" value="1"/>
</dbReference>
<name>A0ABX5QYI0_9GAMM</name>
<dbReference type="SUPFAM" id="SSF46589">
    <property type="entry name" value="tRNA-binding arm"/>
    <property type="match status" value="1"/>
</dbReference>
<dbReference type="RefSeq" id="WP_129195879.1">
    <property type="nucleotide sequence ID" value="NZ_CABHXI010000002.1"/>
</dbReference>
<dbReference type="Proteomes" id="UP000288804">
    <property type="component" value="Chromosome"/>
</dbReference>
<comment type="catalytic activity">
    <reaction evidence="10 12">
        <text>tRNA(Sec) + L-serine + ATP = L-seryl-tRNA(Sec) + AMP + diphosphate + H(+)</text>
        <dbReference type="Rhea" id="RHEA:42580"/>
        <dbReference type="Rhea" id="RHEA-COMP:9742"/>
        <dbReference type="Rhea" id="RHEA-COMP:10128"/>
        <dbReference type="ChEBI" id="CHEBI:15378"/>
        <dbReference type="ChEBI" id="CHEBI:30616"/>
        <dbReference type="ChEBI" id="CHEBI:33019"/>
        <dbReference type="ChEBI" id="CHEBI:33384"/>
        <dbReference type="ChEBI" id="CHEBI:78442"/>
        <dbReference type="ChEBI" id="CHEBI:78533"/>
        <dbReference type="ChEBI" id="CHEBI:456215"/>
        <dbReference type="EC" id="6.1.1.11"/>
    </reaction>
</comment>
<dbReference type="EMBL" id="CP032487">
    <property type="protein sequence ID" value="QAX78141.1"/>
    <property type="molecule type" value="Genomic_DNA"/>
</dbReference>
<dbReference type="EC" id="6.1.1.11" evidence="12"/>
<evidence type="ECO:0000256" key="2">
    <source>
        <dbReference type="ARBA" id="ARBA00005045"/>
    </source>
</evidence>
<evidence type="ECO:0000256" key="11">
    <source>
        <dbReference type="ARBA" id="ARBA00048823"/>
    </source>
</evidence>
<protein>
    <recommendedName>
        <fullName evidence="12">Serine--tRNA ligase</fullName>
        <ecNumber evidence="12">6.1.1.11</ecNumber>
    </recommendedName>
    <alternativeName>
        <fullName evidence="12">Seryl-tRNA synthetase</fullName>
        <shortName evidence="12">SerRS</shortName>
    </alternativeName>
    <alternativeName>
        <fullName evidence="12">Seryl-tRNA(Ser/Sec) synthetase</fullName>
    </alternativeName>
</protein>
<dbReference type="InterPro" id="IPR010978">
    <property type="entry name" value="tRNA-bd_arm"/>
</dbReference>
<dbReference type="InterPro" id="IPR002314">
    <property type="entry name" value="aa-tRNA-synt_IIb"/>
</dbReference>
<evidence type="ECO:0000256" key="3">
    <source>
        <dbReference type="ARBA" id="ARBA00010728"/>
    </source>
</evidence>
<evidence type="ECO:0000256" key="13">
    <source>
        <dbReference type="SAM" id="Coils"/>
    </source>
</evidence>
<dbReference type="NCBIfam" id="TIGR00414">
    <property type="entry name" value="serS"/>
    <property type="match status" value="1"/>
</dbReference>
<evidence type="ECO:0000256" key="7">
    <source>
        <dbReference type="ARBA" id="ARBA00022840"/>
    </source>
</evidence>
<comment type="similarity">
    <text evidence="3 12">Belongs to the class-II aminoacyl-tRNA synthetase family. Type-1 seryl-tRNA synthetase subfamily.</text>
</comment>
<comment type="catalytic activity">
    <reaction evidence="11 12">
        <text>tRNA(Ser) + L-serine + ATP = L-seryl-tRNA(Ser) + AMP + diphosphate + H(+)</text>
        <dbReference type="Rhea" id="RHEA:12292"/>
        <dbReference type="Rhea" id="RHEA-COMP:9669"/>
        <dbReference type="Rhea" id="RHEA-COMP:9703"/>
        <dbReference type="ChEBI" id="CHEBI:15378"/>
        <dbReference type="ChEBI" id="CHEBI:30616"/>
        <dbReference type="ChEBI" id="CHEBI:33019"/>
        <dbReference type="ChEBI" id="CHEBI:33384"/>
        <dbReference type="ChEBI" id="CHEBI:78442"/>
        <dbReference type="ChEBI" id="CHEBI:78533"/>
        <dbReference type="ChEBI" id="CHEBI:456215"/>
        <dbReference type="EC" id="6.1.1.11"/>
    </reaction>
</comment>
<proteinExistence type="inferred from homology"/>
<sequence length="430" mass="48639">MLDPNMLRNELDAVAEKLARRGFKLDVEMLRQQEERRKVLQVETESLQAERNSRSKLIGAAKARGEDIEPLRLEVNVLGEKLDAAKAELDKLQNEIRDLALSIPNLPDDSVPVGRDENDNLEVSRWGEPRKYDFEVRDHVSLGEMAGGLDFAAAVKLTGARFVVMKGQIARMHRALAQFMLDLHTERHGYLETYVPYLVNHATLYGTGQLPKFGGDLFHTKPLEEESDSSNYALIPTAEVPVTNLVRDEILEEEALPLKMTAHTPCFRSEAGSYGRDTRGLIRMHQFDKVEMVQITRPEDSMAALEELTGHAEKVLQLLELPYRKVLLCTGDMGFGSSKTYDLEVWLPAQNTYREISSCSNMWDFQARRMQARCRNKVDRKTRLVHTLNGSGLAVGRTLVAVLENYQQADGRIQVPEVLRPYMGGLEYIG</sequence>
<comment type="pathway">
    <text evidence="2 12">Aminoacyl-tRNA biosynthesis; selenocysteinyl-tRNA(Sec) biosynthesis; L-seryl-tRNA(Sec) from L-serine and tRNA(Sec): step 1/1.</text>
</comment>
<dbReference type="PANTHER" id="PTHR43697">
    <property type="entry name" value="SERYL-TRNA SYNTHETASE"/>
    <property type="match status" value="1"/>
</dbReference>
<evidence type="ECO:0000256" key="9">
    <source>
        <dbReference type="ARBA" id="ARBA00023146"/>
    </source>
</evidence>
<evidence type="ECO:0000256" key="5">
    <source>
        <dbReference type="ARBA" id="ARBA00022598"/>
    </source>
</evidence>
<dbReference type="Pfam" id="PF02403">
    <property type="entry name" value="Seryl_tRNA_N"/>
    <property type="match status" value="1"/>
</dbReference>
<dbReference type="CDD" id="cd00770">
    <property type="entry name" value="SerRS_core"/>
    <property type="match status" value="1"/>
</dbReference>
<dbReference type="InterPro" id="IPR002317">
    <property type="entry name" value="Ser-tRNA-ligase_type_1"/>
</dbReference>
<dbReference type="Gene3D" id="3.30.930.10">
    <property type="entry name" value="Bira Bifunctional Protein, Domain 2"/>
    <property type="match status" value="1"/>
</dbReference>
<comment type="subunit">
    <text evidence="12">Homodimer. The tRNA molecule binds across the dimer.</text>
</comment>
<keyword evidence="9 12" id="KW-0030">Aminoacyl-tRNA synthetase</keyword>
<feature type="binding site" evidence="12">
    <location>
        <position position="291"/>
    </location>
    <ligand>
        <name>L-serine</name>
        <dbReference type="ChEBI" id="CHEBI:33384"/>
    </ligand>
</feature>
<keyword evidence="13" id="KW-0175">Coiled coil</keyword>
<comment type="function">
    <text evidence="12">Catalyzes the attachment of serine to tRNA(Ser). Is also able to aminoacylate tRNA(Sec) with serine, to form the misacylated tRNA L-seryl-tRNA(Sec), which will be further converted into selenocysteinyl-tRNA(Sec).</text>
</comment>
<dbReference type="InterPro" id="IPR006195">
    <property type="entry name" value="aa-tRNA-synth_II"/>
</dbReference>
<comment type="subcellular location">
    <subcellularLocation>
        <location evidence="1 12">Cytoplasm</location>
    </subcellularLocation>
</comment>